<dbReference type="HOGENOM" id="CLU_1723736_0_0_1"/>
<organism evidence="1 2">
    <name type="scientific">Verruconis gallopava</name>
    <dbReference type="NCBI Taxonomy" id="253628"/>
    <lineage>
        <taxon>Eukaryota</taxon>
        <taxon>Fungi</taxon>
        <taxon>Dikarya</taxon>
        <taxon>Ascomycota</taxon>
        <taxon>Pezizomycotina</taxon>
        <taxon>Dothideomycetes</taxon>
        <taxon>Pleosporomycetidae</taxon>
        <taxon>Venturiales</taxon>
        <taxon>Sympoventuriaceae</taxon>
        <taxon>Verruconis</taxon>
    </lineage>
</organism>
<dbReference type="InParanoid" id="A0A0D1XEC8"/>
<dbReference type="Proteomes" id="UP000053259">
    <property type="component" value="Unassembled WGS sequence"/>
</dbReference>
<evidence type="ECO:0000313" key="1">
    <source>
        <dbReference type="EMBL" id="KIW00501.1"/>
    </source>
</evidence>
<protein>
    <submittedName>
        <fullName evidence="1">Uncharacterized protein</fullName>
    </submittedName>
</protein>
<sequence>MLIEGFGNCVRHLCAVPVTVVVRAGTSVVILIVLRVPSTPSTIAEAKADMLPVTVEIVVIVLVAQRTGLVGPKVEGLVGTGFMTWTVACEVKVVVENEKLVVRPIEAFVSSKEGLVRYDFDALDVKEAIILDTLLRFFTKKTIAEDSRARIV</sequence>
<evidence type="ECO:0000313" key="2">
    <source>
        <dbReference type="Proteomes" id="UP000053259"/>
    </source>
</evidence>
<dbReference type="GeneID" id="27315994"/>
<name>A0A0D1XEC8_9PEZI</name>
<keyword evidence="2" id="KW-1185">Reference proteome</keyword>
<reference evidence="1 2" key="1">
    <citation type="submission" date="2015-01" db="EMBL/GenBank/DDBJ databases">
        <title>The Genome Sequence of Ochroconis gallopava CBS43764.</title>
        <authorList>
            <consortium name="The Broad Institute Genomics Platform"/>
            <person name="Cuomo C."/>
            <person name="de Hoog S."/>
            <person name="Gorbushina A."/>
            <person name="Stielow B."/>
            <person name="Teixiera M."/>
            <person name="Abouelleil A."/>
            <person name="Chapman S.B."/>
            <person name="Priest M."/>
            <person name="Young S.K."/>
            <person name="Wortman J."/>
            <person name="Nusbaum C."/>
            <person name="Birren B."/>
        </authorList>
    </citation>
    <scope>NUCLEOTIDE SEQUENCE [LARGE SCALE GENOMIC DNA]</scope>
    <source>
        <strain evidence="1 2">CBS 43764</strain>
    </source>
</reference>
<accession>A0A0D1XEC8</accession>
<gene>
    <name evidence="1" type="ORF">PV09_08021</name>
</gene>
<dbReference type="EMBL" id="KN847563">
    <property type="protein sequence ID" value="KIW00501.1"/>
    <property type="molecule type" value="Genomic_DNA"/>
</dbReference>
<dbReference type="RefSeq" id="XP_016210370.1">
    <property type="nucleotide sequence ID" value="XM_016361866.1"/>
</dbReference>
<proteinExistence type="predicted"/>
<dbReference type="VEuPathDB" id="FungiDB:PV09_08021"/>
<dbReference type="AlphaFoldDB" id="A0A0D1XEC8"/>